<dbReference type="RefSeq" id="WP_174626001.1">
    <property type="nucleotide sequence ID" value="NZ_CADCXN010000063.1"/>
</dbReference>
<dbReference type="Pfam" id="PF07589">
    <property type="entry name" value="PEP-CTERM"/>
    <property type="match status" value="1"/>
</dbReference>
<keyword evidence="3" id="KW-1185">Reference proteome</keyword>
<evidence type="ECO:0000259" key="1">
    <source>
        <dbReference type="Pfam" id="PF07589"/>
    </source>
</evidence>
<proteinExistence type="predicted"/>
<gene>
    <name evidence="2" type="ORF">METHB2_340032</name>
</gene>
<name>A0A8S0WJ78_9GAMM</name>
<dbReference type="Proteomes" id="UP000494216">
    <property type="component" value="Unassembled WGS sequence"/>
</dbReference>
<feature type="domain" description="Ice-binding protein C-terminal" evidence="1">
    <location>
        <begin position="150"/>
        <end position="172"/>
    </location>
</feature>
<comment type="caution">
    <text evidence="2">The sequence shown here is derived from an EMBL/GenBank/DDBJ whole genome shotgun (WGS) entry which is preliminary data.</text>
</comment>
<dbReference type="EMBL" id="CADCXN010000063">
    <property type="protein sequence ID" value="CAA9891114.1"/>
    <property type="molecule type" value="Genomic_DNA"/>
</dbReference>
<evidence type="ECO:0000313" key="3">
    <source>
        <dbReference type="Proteomes" id="UP000494216"/>
    </source>
</evidence>
<reference evidence="2 3" key="1">
    <citation type="submission" date="2020-02" db="EMBL/GenBank/DDBJ databases">
        <authorList>
            <person name="Hogendoorn C."/>
        </authorList>
    </citation>
    <scope>NUCLEOTIDE SEQUENCE [LARGE SCALE GENOMIC DNA]</scope>
    <source>
        <strain evidence="2">METHB21</strain>
    </source>
</reference>
<dbReference type="InterPro" id="IPR013424">
    <property type="entry name" value="Ice-binding_C"/>
</dbReference>
<organism evidence="2 3">
    <name type="scientific">Candidatus Methylobacter favarea</name>
    <dbReference type="NCBI Taxonomy" id="2707345"/>
    <lineage>
        <taxon>Bacteria</taxon>
        <taxon>Pseudomonadati</taxon>
        <taxon>Pseudomonadota</taxon>
        <taxon>Gammaproteobacteria</taxon>
        <taxon>Methylococcales</taxon>
        <taxon>Methylococcaceae</taxon>
        <taxon>Methylobacter</taxon>
    </lineage>
</organism>
<dbReference type="NCBIfam" id="TIGR02595">
    <property type="entry name" value="PEP_CTERM"/>
    <property type="match status" value="1"/>
</dbReference>
<sequence length="176" mass="19091">MNWYAAVAWADGLDYGGYGDWRLPTVIDSGPSGCDGGYYDYGGFGGTDCGYNVDTSGSELAYIWYDILGNTAFCDTSGSCPQSGWGLTSTSADGVDILNLQPNYYWSGTQYALLTDSAWIFSAGLGHQNYYPKRDDMYVWAVRSGDVAASVPEPATLLLLAAGLLGMQRDWRRRCG</sequence>
<dbReference type="AlphaFoldDB" id="A0A8S0WJ78"/>
<accession>A0A8S0WJ78</accession>
<evidence type="ECO:0000313" key="2">
    <source>
        <dbReference type="EMBL" id="CAA9891114.1"/>
    </source>
</evidence>
<protein>
    <submittedName>
        <fullName evidence="2">VPLPA-CTERM protein sorting domain-containing protein</fullName>
    </submittedName>
</protein>